<evidence type="ECO:0000256" key="3">
    <source>
        <dbReference type="ARBA" id="ARBA00022801"/>
    </source>
</evidence>
<dbReference type="GO" id="GO:0004252">
    <property type="term" value="F:serine-type endopeptidase activity"/>
    <property type="evidence" value="ECO:0007669"/>
    <property type="project" value="UniProtKB-UniRule"/>
</dbReference>
<dbReference type="InterPro" id="IPR023827">
    <property type="entry name" value="Peptidase_S8_Asp-AS"/>
</dbReference>
<dbReference type="PANTHER" id="PTHR43806">
    <property type="entry name" value="PEPTIDASE S8"/>
    <property type="match status" value="1"/>
</dbReference>
<dbReference type="PROSITE" id="PS00138">
    <property type="entry name" value="SUBTILASE_SER"/>
    <property type="match status" value="1"/>
</dbReference>
<dbReference type="GO" id="GO:0006508">
    <property type="term" value="P:proteolysis"/>
    <property type="evidence" value="ECO:0007669"/>
    <property type="project" value="UniProtKB-KW"/>
</dbReference>
<evidence type="ECO:0000256" key="4">
    <source>
        <dbReference type="ARBA" id="ARBA00022825"/>
    </source>
</evidence>
<dbReference type="Proteomes" id="UP000658320">
    <property type="component" value="Unassembled WGS sequence"/>
</dbReference>
<dbReference type="RefSeq" id="WP_229911317.1">
    <property type="nucleotide sequence ID" value="NZ_BMSX01000019.1"/>
</dbReference>
<dbReference type="AlphaFoldDB" id="A0A918KXT8"/>
<evidence type="ECO:0000259" key="10">
    <source>
        <dbReference type="Pfam" id="PF00082"/>
    </source>
</evidence>
<dbReference type="PRINTS" id="PR00723">
    <property type="entry name" value="SUBTILISIN"/>
</dbReference>
<keyword evidence="12" id="KW-1185">Reference proteome</keyword>
<organism evidence="11 12">
    <name type="scientific">Streptomyces aurantiogriseus</name>
    <dbReference type="NCBI Taxonomy" id="66870"/>
    <lineage>
        <taxon>Bacteria</taxon>
        <taxon>Bacillati</taxon>
        <taxon>Actinomycetota</taxon>
        <taxon>Actinomycetes</taxon>
        <taxon>Kitasatosporales</taxon>
        <taxon>Streptomycetaceae</taxon>
        <taxon>Streptomyces</taxon>
    </lineage>
</organism>
<evidence type="ECO:0000256" key="6">
    <source>
        <dbReference type="PROSITE-ProRule" id="PRU01240"/>
    </source>
</evidence>
<keyword evidence="3 6" id="KW-0378">Hydrolase</keyword>
<dbReference type="InterPro" id="IPR017297">
    <property type="entry name" value="Peptidase_S8A_DPH-A"/>
</dbReference>
<dbReference type="InterPro" id="IPR050131">
    <property type="entry name" value="Peptidase_S8_subtilisin-like"/>
</dbReference>
<evidence type="ECO:0000256" key="8">
    <source>
        <dbReference type="SAM" id="MobiDB-lite"/>
    </source>
</evidence>
<dbReference type="PROSITE" id="PS00136">
    <property type="entry name" value="SUBTILASE_ASP"/>
    <property type="match status" value="1"/>
</dbReference>
<evidence type="ECO:0000256" key="2">
    <source>
        <dbReference type="ARBA" id="ARBA00022670"/>
    </source>
</evidence>
<evidence type="ECO:0000256" key="9">
    <source>
        <dbReference type="SAM" id="SignalP"/>
    </source>
</evidence>
<evidence type="ECO:0000313" key="12">
    <source>
        <dbReference type="Proteomes" id="UP000658320"/>
    </source>
</evidence>
<evidence type="ECO:0000256" key="5">
    <source>
        <dbReference type="PIRSR" id="PIRSR615500-1"/>
    </source>
</evidence>
<feature type="compositionally biased region" description="Basic and acidic residues" evidence="8">
    <location>
        <begin position="268"/>
        <end position="279"/>
    </location>
</feature>
<evidence type="ECO:0000256" key="7">
    <source>
        <dbReference type="RuleBase" id="RU003355"/>
    </source>
</evidence>
<dbReference type="PROSITE" id="PS00137">
    <property type="entry name" value="SUBTILASE_HIS"/>
    <property type="match status" value="1"/>
</dbReference>
<dbReference type="PANTHER" id="PTHR43806:SF11">
    <property type="entry name" value="CEREVISIN-RELATED"/>
    <property type="match status" value="1"/>
</dbReference>
<evidence type="ECO:0000256" key="1">
    <source>
        <dbReference type="ARBA" id="ARBA00011073"/>
    </source>
</evidence>
<dbReference type="SUPFAM" id="SSF52743">
    <property type="entry name" value="Subtilisin-like"/>
    <property type="match status" value="1"/>
</dbReference>
<keyword evidence="9" id="KW-0732">Signal</keyword>
<feature type="domain" description="Peptidase S8/S53" evidence="10">
    <location>
        <begin position="254"/>
        <end position="513"/>
    </location>
</feature>
<feature type="region of interest" description="Disordered" evidence="8">
    <location>
        <begin position="203"/>
        <end position="223"/>
    </location>
</feature>
<dbReference type="InterPro" id="IPR000209">
    <property type="entry name" value="Peptidase_S8/S53_dom"/>
</dbReference>
<dbReference type="EMBL" id="BMSX01000019">
    <property type="protein sequence ID" value="GGR41941.1"/>
    <property type="molecule type" value="Genomic_DNA"/>
</dbReference>
<feature type="active site" description="Charge relay system" evidence="5 6">
    <location>
        <position position="263"/>
    </location>
</feature>
<accession>A0A918KXT8</accession>
<dbReference type="CDD" id="cd07487">
    <property type="entry name" value="Peptidases_S8_1"/>
    <property type="match status" value="1"/>
</dbReference>
<name>A0A918KXT8_9ACTN</name>
<feature type="signal peptide" evidence="9">
    <location>
        <begin position="1"/>
        <end position="31"/>
    </location>
</feature>
<comment type="similarity">
    <text evidence="1 6 7">Belongs to the peptidase S8 family.</text>
</comment>
<comment type="caution">
    <text evidence="11">The sequence shown here is derived from an EMBL/GenBank/DDBJ whole genome shotgun (WGS) entry which is preliminary data.</text>
</comment>
<sequence>MRKRHNGAGKVGMAAALALAAGAVTVLPATAAPLSPTPPLGGPSTALAAGSPTVTGTNTAPVTHWITLVTGDRVGVSAAGEPVRIVPGKGRENIPVRIERTKGHTLVIPYDARPLIDTGRVDERLFDIKELSGAAYRKRQASGIPLIVSYHDSAAGGAAAHAARSLKSEVREDGGAKVRRSFPRLDAEAVTVPDASAGNLWKTLTRPSGPARSGRRTADPGLRQISLDGLRRASLDRSTAQIGVPAARQAGYDGRDVRIAVLDTGVDETHPDLQGRQDAEQNFSRSPDAKDRVGHGTHVASIAAGTGAKSADTFQGVAPGARILDAKVLDDDGYGRDSDVIAGMEWAAAQNADIVNLSLGGVDRPGVDPVEEAVNRLSAERGILFVVAAGNKGPSAGTVESPGSAEKALAVGAVDDKEAVASFSGRGPTADGLVVKPDITAPGVSITAAVAPDSLIAREAGEQPPGYATISGTSMATPHVAGAAALLKQQHPGWKSAELKAALVAGARPAGTGALAEGSGRVDVAAALGQTVVGEPTSVAFARQSYPHADDEPAIERITYRNLGSEPVTFDLSVAAVGPDGKPAPADMFTLDAQRLTVPANGTATVGLTADTRHGGDVNGVYTAAVTARGTDQTVRTTAAVEREVETYDVTVRHIGADGEPATDYWPSLNRLTGLGDAGEEYARITPTGVYTARLPKGVYYLDALITGTDGIRSRITAPHFEVTKDTTVTLDARTAKPAEITGPDPAAERVFAEMFIELDTPEFGMSTGMGGTSFATIRSAQLGPDFATEGTLYQEFSALDINGTKEYRFAYGGKVNRLATGFAREAKLEEMAKIGTRLGATVPGKQGVLAARPVVPDVFGSINSPGVIRPLPVATTTYVTTAGTDWFIGLAQLDDTGTYPELSHSTGIQRYEAGKSYRRDLGVGVFGPSLGTNEGVSRNGDEITGCLSLFKDGAGNWSNGIEDTVSATLYRDGVEVASSPDLLGCWSGVTVPAEPGGFRLTATATRGGSSAAPTEVSAAWTFTSGHTTAEQALPVSVVRFAPRLDGDSTAKAGAITRVPVTVLGAAAGENLKSLTVEVSYDGTTWKKVKVSNSGFLVRNPTAGQGISLRAVVVDKQGNTLTQTIRNAYRGK</sequence>
<dbReference type="InterPro" id="IPR015500">
    <property type="entry name" value="Peptidase_S8_subtilisin-rel"/>
</dbReference>
<dbReference type="PROSITE" id="PS51892">
    <property type="entry name" value="SUBTILASE"/>
    <property type="match status" value="1"/>
</dbReference>
<dbReference type="PIRSF" id="PIRSF037854">
    <property type="entry name" value="Dihydropyridine_esterase"/>
    <property type="match status" value="1"/>
</dbReference>
<proteinExistence type="inferred from homology"/>
<dbReference type="InterPro" id="IPR022398">
    <property type="entry name" value="Peptidase_S8_His-AS"/>
</dbReference>
<dbReference type="InterPro" id="IPR023828">
    <property type="entry name" value="Peptidase_S8_Ser-AS"/>
</dbReference>
<evidence type="ECO:0000313" key="11">
    <source>
        <dbReference type="EMBL" id="GGR41941.1"/>
    </source>
</evidence>
<feature type="active site" description="Charge relay system" evidence="5 6">
    <location>
        <position position="295"/>
    </location>
</feature>
<keyword evidence="2 6" id="KW-0645">Protease</keyword>
<gene>
    <name evidence="11" type="ORF">GCM10010251_68530</name>
</gene>
<feature type="active site" description="Charge relay system" evidence="5 6">
    <location>
        <position position="474"/>
    </location>
</feature>
<feature type="region of interest" description="Disordered" evidence="8">
    <location>
        <begin position="268"/>
        <end position="294"/>
    </location>
</feature>
<dbReference type="Gene3D" id="3.40.50.200">
    <property type="entry name" value="Peptidase S8/S53 domain"/>
    <property type="match status" value="1"/>
</dbReference>
<dbReference type="Pfam" id="PF00082">
    <property type="entry name" value="Peptidase_S8"/>
    <property type="match status" value="1"/>
</dbReference>
<keyword evidence="4 6" id="KW-0720">Serine protease</keyword>
<dbReference type="InterPro" id="IPR036852">
    <property type="entry name" value="Peptidase_S8/S53_dom_sf"/>
</dbReference>
<reference evidence="11" key="1">
    <citation type="journal article" date="2014" name="Int. J. Syst. Evol. Microbiol.">
        <title>Complete genome sequence of Corynebacterium casei LMG S-19264T (=DSM 44701T), isolated from a smear-ripened cheese.</title>
        <authorList>
            <consortium name="US DOE Joint Genome Institute (JGI-PGF)"/>
            <person name="Walter F."/>
            <person name="Albersmeier A."/>
            <person name="Kalinowski J."/>
            <person name="Ruckert C."/>
        </authorList>
    </citation>
    <scope>NUCLEOTIDE SEQUENCE</scope>
    <source>
        <strain evidence="11">JCM 4346</strain>
    </source>
</reference>
<feature type="chain" id="PRO_5038059569" description="Peptidase S8/S53 domain-containing protein" evidence="9">
    <location>
        <begin position="32"/>
        <end position="1132"/>
    </location>
</feature>
<reference evidence="11" key="2">
    <citation type="submission" date="2020-09" db="EMBL/GenBank/DDBJ databases">
        <authorList>
            <person name="Sun Q."/>
            <person name="Ohkuma M."/>
        </authorList>
    </citation>
    <scope>NUCLEOTIDE SEQUENCE</scope>
    <source>
        <strain evidence="11">JCM 4346</strain>
    </source>
</reference>
<protein>
    <recommendedName>
        <fullName evidence="10">Peptidase S8/S53 domain-containing protein</fullName>
    </recommendedName>
</protein>